<keyword evidence="4" id="KW-1185">Reference proteome</keyword>
<dbReference type="GO" id="GO:0035243">
    <property type="term" value="F:protein-arginine omega-N symmetric methyltransferase activity"/>
    <property type="evidence" value="ECO:0007669"/>
    <property type="project" value="TreeGrafter"/>
</dbReference>
<sequence length="380" mass="41221">MTVNPQKEQASVMTNALAGRVRDAIAEAGGWIGFDRFMEMALYTPGLGYYANESPKFGTLPESGSDFVTAPELSPVFGRALAAQVREAMDATGTDEVWEFGAGSGALAAQLLQTLGDRVRRYTIVDLSGSLRRRQQAALAAWEGRVAWADRLPERFEGIVVGNEVLDAMPVQLLARHGGAGTGVWHERGVSLGEAGQDAEATFAWADRPTALRPPVEPEGPQDYLTEIHAQGEGFMRMLAQRLARGAAFLIDYGFPEAEYYHPQRHMGTLVCHQAHQVDSDPLADVGAKDITAHVNFTAMALAAQDAGLHVLGYTTQAHFLINCGLLSQLEQLPQAERAQAAKLMMEHEMGELFKVLAVGAGPEPWQPMGFAQGDRTHRL</sequence>
<evidence type="ECO:0000313" key="4">
    <source>
        <dbReference type="Proteomes" id="UP000199119"/>
    </source>
</evidence>
<evidence type="ECO:0000256" key="2">
    <source>
        <dbReference type="ARBA" id="ARBA00022679"/>
    </source>
</evidence>
<protein>
    <submittedName>
        <fullName evidence="3">SAM-dependent methyltransferase, MidA family</fullName>
    </submittedName>
</protein>
<keyword evidence="1 3" id="KW-0489">Methyltransferase</keyword>
<dbReference type="STRING" id="1177982.SAMN04489711_113116"/>
<dbReference type="InterPro" id="IPR038375">
    <property type="entry name" value="NDUFAF7_sf"/>
</dbReference>
<name>A0A1I2G6A1_9BURK</name>
<dbReference type="EMBL" id="FONX01000013">
    <property type="protein sequence ID" value="SFF12738.1"/>
    <property type="molecule type" value="Genomic_DNA"/>
</dbReference>
<dbReference type="Proteomes" id="UP000199119">
    <property type="component" value="Unassembled WGS sequence"/>
</dbReference>
<dbReference type="InterPro" id="IPR029063">
    <property type="entry name" value="SAM-dependent_MTases_sf"/>
</dbReference>
<accession>A0A1I2G6A1</accession>
<evidence type="ECO:0000313" key="3">
    <source>
        <dbReference type="EMBL" id="SFF12738.1"/>
    </source>
</evidence>
<dbReference type="PANTHER" id="PTHR12049">
    <property type="entry name" value="PROTEIN ARGININE METHYLTRANSFERASE NDUFAF7, MITOCHONDRIAL"/>
    <property type="match status" value="1"/>
</dbReference>
<evidence type="ECO:0000256" key="1">
    <source>
        <dbReference type="ARBA" id="ARBA00022603"/>
    </source>
</evidence>
<dbReference type="AlphaFoldDB" id="A0A1I2G6A1"/>
<dbReference type="InterPro" id="IPR003788">
    <property type="entry name" value="NDUFAF7"/>
</dbReference>
<dbReference type="SUPFAM" id="SSF53335">
    <property type="entry name" value="S-adenosyl-L-methionine-dependent methyltransferases"/>
    <property type="match status" value="1"/>
</dbReference>
<reference evidence="4" key="1">
    <citation type="submission" date="2016-10" db="EMBL/GenBank/DDBJ databases">
        <authorList>
            <person name="Varghese N."/>
            <person name="Submissions S."/>
        </authorList>
    </citation>
    <scope>NUCLEOTIDE SEQUENCE [LARGE SCALE GENOMIC DNA]</scope>
    <source>
        <strain evidence="4">DSM 27981</strain>
    </source>
</reference>
<organism evidence="3 4">
    <name type="scientific">Paracidovorax wautersii</name>
    <dbReference type="NCBI Taxonomy" id="1177982"/>
    <lineage>
        <taxon>Bacteria</taxon>
        <taxon>Pseudomonadati</taxon>
        <taxon>Pseudomonadota</taxon>
        <taxon>Betaproteobacteria</taxon>
        <taxon>Burkholderiales</taxon>
        <taxon>Comamonadaceae</taxon>
        <taxon>Paracidovorax</taxon>
    </lineage>
</organism>
<dbReference type="Pfam" id="PF02636">
    <property type="entry name" value="Methyltransf_28"/>
    <property type="match status" value="1"/>
</dbReference>
<keyword evidence="2 3" id="KW-0808">Transferase</keyword>
<dbReference type="Gene3D" id="3.40.50.12710">
    <property type="match status" value="1"/>
</dbReference>
<dbReference type="GO" id="GO:0032259">
    <property type="term" value="P:methylation"/>
    <property type="evidence" value="ECO:0007669"/>
    <property type="project" value="UniProtKB-KW"/>
</dbReference>
<gene>
    <name evidence="3" type="ORF">SAMN04489711_113116</name>
</gene>
<proteinExistence type="predicted"/>
<dbReference type="PANTHER" id="PTHR12049:SF7">
    <property type="entry name" value="PROTEIN ARGININE METHYLTRANSFERASE NDUFAF7, MITOCHONDRIAL"/>
    <property type="match status" value="1"/>
</dbReference>